<protein>
    <submittedName>
        <fullName evidence="2">Uncharacterized protein</fullName>
    </submittedName>
</protein>
<keyword evidence="1" id="KW-0812">Transmembrane</keyword>
<dbReference type="AlphaFoldDB" id="A0A0C9WWE5"/>
<dbReference type="Proteomes" id="UP000054477">
    <property type="component" value="Unassembled WGS sequence"/>
</dbReference>
<evidence type="ECO:0000313" key="3">
    <source>
        <dbReference type="Proteomes" id="UP000054477"/>
    </source>
</evidence>
<feature type="transmembrane region" description="Helical" evidence="1">
    <location>
        <begin position="66"/>
        <end position="88"/>
    </location>
</feature>
<dbReference type="EMBL" id="KN838574">
    <property type="protein sequence ID" value="KIK03960.1"/>
    <property type="molecule type" value="Genomic_DNA"/>
</dbReference>
<accession>A0A0C9WWE5</accession>
<evidence type="ECO:0000313" key="2">
    <source>
        <dbReference type="EMBL" id="KIK03960.1"/>
    </source>
</evidence>
<organism evidence="2 3">
    <name type="scientific">Laccaria amethystina LaAM-08-1</name>
    <dbReference type="NCBI Taxonomy" id="1095629"/>
    <lineage>
        <taxon>Eukaryota</taxon>
        <taxon>Fungi</taxon>
        <taxon>Dikarya</taxon>
        <taxon>Basidiomycota</taxon>
        <taxon>Agaricomycotina</taxon>
        <taxon>Agaricomycetes</taxon>
        <taxon>Agaricomycetidae</taxon>
        <taxon>Agaricales</taxon>
        <taxon>Agaricineae</taxon>
        <taxon>Hydnangiaceae</taxon>
        <taxon>Laccaria</taxon>
    </lineage>
</organism>
<keyword evidence="3" id="KW-1185">Reference proteome</keyword>
<evidence type="ECO:0000256" key="1">
    <source>
        <dbReference type="SAM" id="Phobius"/>
    </source>
</evidence>
<reference evidence="3" key="2">
    <citation type="submission" date="2015-01" db="EMBL/GenBank/DDBJ databases">
        <title>Evolutionary Origins and Diversification of the Mycorrhizal Mutualists.</title>
        <authorList>
            <consortium name="DOE Joint Genome Institute"/>
            <consortium name="Mycorrhizal Genomics Consortium"/>
            <person name="Kohler A."/>
            <person name="Kuo A."/>
            <person name="Nagy L.G."/>
            <person name="Floudas D."/>
            <person name="Copeland A."/>
            <person name="Barry K.W."/>
            <person name="Cichocki N."/>
            <person name="Veneault-Fourrey C."/>
            <person name="LaButti K."/>
            <person name="Lindquist E.A."/>
            <person name="Lipzen A."/>
            <person name="Lundell T."/>
            <person name="Morin E."/>
            <person name="Murat C."/>
            <person name="Riley R."/>
            <person name="Ohm R."/>
            <person name="Sun H."/>
            <person name="Tunlid A."/>
            <person name="Henrissat B."/>
            <person name="Grigoriev I.V."/>
            <person name="Hibbett D.S."/>
            <person name="Martin F."/>
        </authorList>
    </citation>
    <scope>NUCLEOTIDE SEQUENCE [LARGE SCALE GENOMIC DNA]</scope>
    <source>
        <strain evidence="3">LaAM-08-1</strain>
    </source>
</reference>
<dbReference type="HOGENOM" id="CLU_2197395_0_0_1"/>
<keyword evidence="1" id="KW-0472">Membrane</keyword>
<reference evidence="2 3" key="1">
    <citation type="submission" date="2014-04" db="EMBL/GenBank/DDBJ databases">
        <authorList>
            <consortium name="DOE Joint Genome Institute"/>
            <person name="Kuo A."/>
            <person name="Kohler A."/>
            <person name="Nagy L.G."/>
            <person name="Floudas D."/>
            <person name="Copeland A."/>
            <person name="Barry K.W."/>
            <person name="Cichocki N."/>
            <person name="Veneault-Fourrey C."/>
            <person name="LaButti K."/>
            <person name="Lindquist E.A."/>
            <person name="Lipzen A."/>
            <person name="Lundell T."/>
            <person name="Morin E."/>
            <person name="Murat C."/>
            <person name="Sun H."/>
            <person name="Tunlid A."/>
            <person name="Henrissat B."/>
            <person name="Grigoriev I.V."/>
            <person name="Hibbett D.S."/>
            <person name="Martin F."/>
            <person name="Nordberg H.P."/>
            <person name="Cantor M.N."/>
            <person name="Hua S.X."/>
        </authorList>
    </citation>
    <scope>NUCLEOTIDE SEQUENCE [LARGE SCALE GENOMIC DNA]</scope>
    <source>
        <strain evidence="2 3">LaAM-08-1</strain>
    </source>
</reference>
<name>A0A0C9WWE5_9AGAR</name>
<gene>
    <name evidence="2" type="ORF">K443DRAFT_94139</name>
</gene>
<sequence length="108" mass="12487">MALLNKFWVHHRPQFFESIHITRGLLAYPAKSLCSCLFGTDGKRSWEAQRGDPVLINRVDVFSRPWIIISHSLVGFSQLILFATFTIYTGDQDIWLRRQAQSVSLHKV</sequence>
<proteinExistence type="predicted"/>
<keyword evidence="1" id="KW-1133">Transmembrane helix</keyword>